<sequence>MQSVVAGMSETWSSHCGLHSGSVSCAVTKHEQGRLTRHRICQTISTSTSIRLGRDPQVRFLDRY</sequence>
<gene>
    <name evidence="1" type="ORF">SCLCIDRAFT_166693</name>
</gene>
<dbReference type="InParanoid" id="A0A0C3EDI3"/>
<accession>A0A0C3EDI3</accession>
<organism evidence="1 2">
    <name type="scientific">Scleroderma citrinum Foug A</name>
    <dbReference type="NCBI Taxonomy" id="1036808"/>
    <lineage>
        <taxon>Eukaryota</taxon>
        <taxon>Fungi</taxon>
        <taxon>Dikarya</taxon>
        <taxon>Basidiomycota</taxon>
        <taxon>Agaricomycotina</taxon>
        <taxon>Agaricomycetes</taxon>
        <taxon>Agaricomycetidae</taxon>
        <taxon>Boletales</taxon>
        <taxon>Sclerodermatineae</taxon>
        <taxon>Sclerodermataceae</taxon>
        <taxon>Scleroderma</taxon>
    </lineage>
</organism>
<reference evidence="1 2" key="1">
    <citation type="submission" date="2014-04" db="EMBL/GenBank/DDBJ databases">
        <authorList>
            <consortium name="DOE Joint Genome Institute"/>
            <person name="Kuo A."/>
            <person name="Kohler A."/>
            <person name="Nagy L.G."/>
            <person name="Floudas D."/>
            <person name="Copeland A."/>
            <person name="Barry K.W."/>
            <person name="Cichocki N."/>
            <person name="Veneault-Fourrey C."/>
            <person name="LaButti K."/>
            <person name="Lindquist E.A."/>
            <person name="Lipzen A."/>
            <person name="Lundell T."/>
            <person name="Morin E."/>
            <person name="Murat C."/>
            <person name="Sun H."/>
            <person name="Tunlid A."/>
            <person name="Henrissat B."/>
            <person name="Grigoriev I.V."/>
            <person name="Hibbett D.S."/>
            <person name="Martin F."/>
            <person name="Nordberg H.P."/>
            <person name="Cantor M.N."/>
            <person name="Hua S.X."/>
        </authorList>
    </citation>
    <scope>NUCLEOTIDE SEQUENCE [LARGE SCALE GENOMIC DNA]</scope>
    <source>
        <strain evidence="1 2">Foug A</strain>
    </source>
</reference>
<dbReference type="AlphaFoldDB" id="A0A0C3EDI3"/>
<protein>
    <submittedName>
        <fullName evidence="1">Uncharacterized protein</fullName>
    </submittedName>
</protein>
<proteinExistence type="predicted"/>
<name>A0A0C3EDI3_9AGAM</name>
<evidence type="ECO:0000313" key="1">
    <source>
        <dbReference type="EMBL" id="KIM70725.1"/>
    </source>
</evidence>
<reference evidence="2" key="2">
    <citation type="submission" date="2015-01" db="EMBL/GenBank/DDBJ databases">
        <title>Evolutionary Origins and Diversification of the Mycorrhizal Mutualists.</title>
        <authorList>
            <consortium name="DOE Joint Genome Institute"/>
            <consortium name="Mycorrhizal Genomics Consortium"/>
            <person name="Kohler A."/>
            <person name="Kuo A."/>
            <person name="Nagy L.G."/>
            <person name="Floudas D."/>
            <person name="Copeland A."/>
            <person name="Barry K.W."/>
            <person name="Cichocki N."/>
            <person name="Veneault-Fourrey C."/>
            <person name="LaButti K."/>
            <person name="Lindquist E.A."/>
            <person name="Lipzen A."/>
            <person name="Lundell T."/>
            <person name="Morin E."/>
            <person name="Murat C."/>
            <person name="Riley R."/>
            <person name="Ohm R."/>
            <person name="Sun H."/>
            <person name="Tunlid A."/>
            <person name="Henrissat B."/>
            <person name="Grigoriev I.V."/>
            <person name="Hibbett D.S."/>
            <person name="Martin F."/>
        </authorList>
    </citation>
    <scope>NUCLEOTIDE SEQUENCE [LARGE SCALE GENOMIC DNA]</scope>
    <source>
        <strain evidence="2">Foug A</strain>
    </source>
</reference>
<dbReference type="HOGENOM" id="CLU_2868891_0_0_1"/>
<dbReference type="EMBL" id="KN822004">
    <property type="protein sequence ID" value="KIM70725.1"/>
    <property type="molecule type" value="Genomic_DNA"/>
</dbReference>
<evidence type="ECO:0000313" key="2">
    <source>
        <dbReference type="Proteomes" id="UP000053989"/>
    </source>
</evidence>
<keyword evidence="2" id="KW-1185">Reference proteome</keyword>
<dbReference type="Proteomes" id="UP000053989">
    <property type="component" value="Unassembled WGS sequence"/>
</dbReference>